<evidence type="ECO:0000256" key="5">
    <source>
        <dbReference type="ARBA" id="ARBA00023224"/>
    </source>
</evidence>
<evidence type="ECO:0000256" key="6">
    <source>
        <dbReference type="ARBA" id="ARBA00029447"/>
    </source>
</evidence>
<dbReference type="EMBL" id="CP101717">
    <property type="protein sequence ID" value="WLD58593.1"/>
    <property type="molecule type" value="Genomic_DNA"/>
</dbReference>
<accession>A0AB38YGT7</accession>
<evidence type="ECO:0000256" key="4">
    <source>
        <dbReference type="ARBA" id="ARBA00023136"/>
    </source>
</evidence>
<organism evidence="11">
    <name type="scientific">Salinispirillum sp. LH 10-3-1</name>
    <dbReference type="NCBI Taxonomy" id="2952525"/>
    <lineage>
        <taxon>Bacteria</taxon>
        <taxon>Pseudomonadati</taxon>
        <taxon>Pseudomonadota</taxon>
        <taxon>Gammaproteobacteria</taxon>
        <taxon>Oceanospirillales</taxon>
        <taxon>Saccharospirillaceae</taxon>
        <taxon>Salinispirillum</taxon>
    </lineage>
</organism>
<reference evidence="11" key="1">
    <citation type="submission" date="2022-07" db="EMBL/GenBank/DDBJ databases">
        <title>Complete genome sequence of Salinispirillum sp. LH10-3-1 capable of multiple carbohydrate inversion isolated from a soda lake.</title>
        <authorList>
            <person name="Liu J."/>
            <person name="Zhai Y."/>
            <person name="Zhang H."/>
            <person name="Yang H."/>
            <person name="Qu J."/>
            <person name="Li J."/>
        </authorList>
    </citation>
    <scope>NUCLEOTIDE SEQUENCE</scope>
    <source>
        <strain evidence="11">LH 10-3-1</strain>
    </source>
</reference>
<dbReference type="FunFam" id="1.10.287.950:FF:000001">
    <property type="entry name" value="Methyl-accepting chemotaxis sensory transducer"/>
    <property type="match status" value="1"/>
</dbReference>
<evidence type="ECO:0000256" key="3">
    <source>
        <dbReference type="ARBA" id="ARBA00022989"/>
    </source>
</evidence>
<dbReference type="GO" id="GO:0016020">
    <property type="term" value="C:membrane"/>
    <property type="evidence" value="ECO:0007669"/>
    <property type="project" value="UniProtKB-SubCell"/>
</dbReference>
<feature type="domain" description="HAMP" evidence="10">
    <location>
        <begin position="289"/>
        <end position="342"/>
    </location>
</feature>
<feature type="transmembrane region" description="Helical" evidence="8">
    <location>
        <begin position="12"/>
        <end position="31"/>
    </location>
</feature>
<keyword evidence="2 8" id="KW-0812">Transmembrane</keyword>
<dbReference type="InterPro" id="IPR003660">
    <property type="entry name" value="HAMP_dom"/>
</dbReference>
<dbReference type="CDD" id="cd11386">
    <property type="entry name" value="MCP_signal"/>
    <property type="match status" value="1"/>
</dbReference>
<evidence type="ECO:0000259" key="10">
    <source>
        <dbReference type="PROSITE" id="PS50885"/>
    </source>
</evidence>
<dbReference type="SMART" id="SM00304">
    <property type="entry name" value="HAMP"/>
    <property type="match status" value="1"/>
</dbReference>
<feature type="transmembrane region" description="Helical" evidence="8">
    <location>
        <begin position="267"/>
        <end position="287"/>
    </location>
</feature>
<dbReference type="Pfam" id="PF00672">
    <property type="entry name" value="HAMP"/>
    <property type="match status" value="1"/>
</dbReference>
<dbReference type="SMART" id="SM00283">
    <property type="entry name" value="MA"/>
    <property type="match status" value="1"/>
</dbReference>
<comment type="similarity">
    <text evidence="6">Belongs to the methyl-accepting chemotaxis (MCP) protein family.</text>
</comment>
<dbReference type="PANTHER" id="PTHR32089:SF119">
    <property type="entry name" value="METHYL-ACCEPTING CHEMOTAXIS PROTEIN CTPL"/>
    <property type="match status" value="1"/>
</dbReference>
<protein>
    <submittedName>
        <fullName evidence="11">Methyl-accepting chemotaxis protein</fullName>
    </submittedName>
</protein>
<keyword evidence="4 8" id="KW-0472">Membrane</keyword>
<name>A0AB38YGT7_9GAMM</name>
<evidence type="ECO:0000313" key="11">
    <source>
        <dbReference type="EMBL" id="WLD58593.1"/>
    </source>
</evidence>
<evidence type="ECO:0000256" key="2">
    <source>
        <dbReference type="ARBA" id="ARBA00022692"/>
    </source>
</evidence>
<dbReference type="CDD" id="cd06225">
    <property type="entry name" value="HAMP"/>
    <property type="match status" value="1"/>
</dbReference>
<dbReference type="Pfam" id="PF00015">
    <property type="entry name" value="MCPsignal"/>
    <property type="match status" value="1"/>
</dbReference>
<feature type="domain" description="Methyl-accepting transducer" evidence="9">
    <location>
        <begin position="347"/>
        <end position="583"/>
    </location>
</feature>
<keyword evidence="3 8" id="KW-1133">Transmembrane helix</keyword>
<keyword evidence="5 7" id="KW-0807">Transducer</keyword>
<sequence>MMKWHLTFQQSLWGLLALVILGMATLMTIGMRGLHQQNQAFAEVGNTADQALDLLALEAEILQLELARRDLSTDELVEFNARLAALPTSIADTLASVSLDTADLARIADRFMASFTATLNDQIAMGLSATEGQQGALADSAAVLSYELEGLGALVTRFNDVRSLEKDFVIQPSPDSTERWRTAISDFAANLERIGFDDEFGDFLADYQAAAVALISGRFAMDESSAELAVISNDLIAALTTLARRTAGEQLQLAQEQARAQVGIQQFSMVLTGAVVAVLLAGVILLLSRRLQRRINALLAFLNSVASGDLRERMPVARHDDELGALARGINHMVEALSGLVVGLQSSNQQLQRMASMMEEHIAGIKSAGESLHERSDALASAMEEVSATTDQVAKSAALVDESTRGAAEAATQGGQVIGQAIDAMQDIADTVANIDQRAGHLGEHSEKIGAVLELINGIAEKTSLLALNAAIESARVGEAGRGFAVVADEVRALAEQTAGATGDIGQRIAGIQTDTRATIEAVKNARDKVELGSKLGSEALVAVDGIRTTSGESSKRMDEVRVAVDEVATTTSTMAQDMDQIAALVNEQQSRVVELLAVTKDVHAEAHGLADGVSQFKV</sequence>
<proteinExistence type="inferred from homology"/>
<comment type="subcellular location">
    <subcellularLocation>
        <location evidence="1">Membrane</location>
        <topology evidence="1">Multi-pass membrane protein</topology>
    </subcellularLocation>
</comment>
<dbReference type="Gene3D" id="1.10.287.950">
    <property type="entry name" value="Methyl-accepting chemotaxis protein"/>
    <property type="match status" value="1"/>
</dbReference>
<dbReference type="PANTHER" id="PTHR32089">
    <property type="entry name" value="METHYL-ACCEPTING CHEMOTAXIS PROTEIN MCPB"/>
    <property type="match status" value="1"/>
</dbReference>
<gene>
    <name evidence="11" type="ORF">NFC81_02070</name>
</gene>
<evidence type="ECO:0000256" key="8">
    <source>
        <dbReference type="SAM" id="Phobius"/>
    </source>
</evidence>
<evidence type="ECO:0000259" key="9">
    <source>
        <dbReference type="PROSITE" id="PS50111"/>
    </source>
</evidence>
<dbReference type="PROSITE" id="PS50885">
    <property type="entry name" value="HAMP"/>
    <property type="match status" value="1"/>
</dbReference>
<dbReference type="PROSITE" id="PS50111">
    <property type="entry name" value="CHEMOTAXIS_TRANSDUC_2"/>
    <property type="match status" value="1"/>
</dbReference>
<evidence type="ECO:0000256" key="1">
    <source>
        <dbReference type="ARBA" id="ARBA00004141"/>
    </source>
</evidence>
<dbReference type="GO" id="GO:0006935">
    <property type="term" value="P:chemotaxis"/>
    <property type="evidence" value="ECO:0007669"/>
    <property type="project" value="UniProtKB-ARBA"/>
</dbReference>
<dbReference type="RefSeq" id="WP_304995879.1">
    <property type="nucleotide sequence ID" value="NZ_CP101717.1"/>
</dbReference>
<dbReference type="SUPFAM" id="SSF58104">
    <property type="entry name" value="Methyl-accepting chemotaxis protein (MCP) signaling domain"/>
    <property type="match status" value="1"/>
</dbReference>
<dbReference type="AlphaFoldDB" id="A0AB38YGT7"/>
<dbReference type="InterPro" id="IPR004089">
    <property type="entry name" value="MCPsignal_dom"/>
</dbReference>
<evidence type="ECO:0000256" key="7">
    <source>
        <dbReference type="PROSITE-ProRule" id="PRU00284"/>
    </source>
</evidence>
<dbReference type="GO" id="GO:0007165">
    <property type="term" value="P:signal transduction"/>
    <property type="evidence" value="ECO:0007669"/>
    <property type="project" value="UniProtKB-KW"/>
</dbReference>